<dbReference type="RefSeq" id="XP_019628930.1">
    <property type="nucleotide sequence ID" value="XM_019773371.1"/>
</dbReference>
<dbReference type="Proteomes" id="UP000515135">
    <property type="component" value="Unplaced"/>
</dbReference>
<accession>A0A6P4YHW5</accession>
<evidence type="ECO:0000313" key="1">
    <source>
        <dbReference type="Proteomes" id="UP000515135"/>
    </source>
</evidence>
<dbReference type="AlphaFoldDB" id="A0A6P4YHW5"/>
<proteinExistence type="predicted"/>
<dbReference type="GeneID" id="109473497"/>
<protein>
    <submittedName>
        <fullName evidence="2">Uncharacterized protein LOC109473497</fullName>
    </submittedName>
</protein>
<gene>
    <name evidence="2" type="primary">LOC109473497</name>
</gene>
<evidence type="ECO:0000313" key="2">
    <source>
        <dbReference type="RefSeq" id="XP_019628930.1"/>
    </source>
</evidence>
<dbReference type="KEGG" id="bbel:109473497"/>
<organism evidence="1 2">
    <name type="scientific">Branchiostoma belcheri</name>
    <name type="common">Amphioxus</name>
    <dbReference type="NCBI Taxonomy" id="7741"/>
    <lineage>
        <taxon>Eukaryota</taxon>
        <taxon>Metazoa</taxon>
        <taxon>Chordata</taxon>
        <taxon>Cephalochordata</taxon>
        <taxon>Leptocardii</taxon>
        <taxon>Amphioxiformes</taxon>
        <taxon>Branchiostomatidae</taxon>
        <taxon>Branchiostoma</taxon>
    </lineage>
</organism>
<name>A0A6P4YHW5_BRABE</name>
<sequence>MVESARCKRVSGVVFLLDPTNQIATHAIASSGFDDDIKMWAVGNANTEAPPIPIHKREEVETVGTEEERLENRLQDDIDVSNLLAETDQTLSAHRLPPTKLHKSTKLFSILRAVVPNTENMDVGFAIIWGVLEMIIEKTARPFKLAPIMPYTITAAQVLTQIWVQNKAMSLTSHSAIDWCRMALEKGQHGLLDNFDTQTWRDGDCKYTVATLKDHNVYAFILPQENQPSNTRTAQLTAVLIHLMMYPDPPHIWANQRSITNSFVGEAGMKFAIAKESVIPRCTKALLTKGKSKEEIAERVQQVLTLISLTNPNSILSTLNFNHIDYMADLLKVRQTKDTSYEYAGLEVWAQDDMRIDVSVAEGEHVPRLSWTNIVDRKILIKHQPQPLYLLPVMARLALPHSQTMADMSLIGMLAAEGNVRPVDVLFEFGLVCHKSRELLLWLYDYLRHLKRPLLPPESTDYYGSHPTGNEVTDKTLDLLMRNIVATNITAEEYADPQAQGNRVMVLYKSYENGEPHYIIYDEKRRQVTSIPQFTDLSLHQARVIELLNRDGQAILHENQPMLYQVFTCVVKLYSIVLTLSDKMVILTQIFTAIETVRKAVLGQVTHPIAPFLSLLITARDSDIDRFNYVSLNLYSKNRWGGNRFKGYTPSVSLGQHNLLWQEFSKALISVSDCVHLPDIHKANTPISRIDYNGTPYFITLEGEVRRMCARDTNLEPQPSMNHTLRILEANKEDGSSSTATAPNDRCIDVLPPALAIYSLYRAYFKVRKSTEDRENMVAYAVRHWDKHCKLYKIQEATKPVTFGNVLKTGIKLLKPLVEKYFYSRPTIPSPTKMSVEVDFYSPDSMHKIDITESTNWNYTRYMGLLTMPSGHILFGRNAERHPILAFVDERYECRWLRYVLGLHYVHLTHKHLYFVNLKPPHEHGLNLLLVTTPIDNPLQTKSQVVSVLSDTYKPSLSAFLTADTNHLDQTFLFPLVLNRWVSDVTQSSQHALFLYTVMGSLFGYNHNQGGFRRIRYLSEDVALAQYGSFTSASDAGFSLLVINRPDLFAQFTTL</sequence>
<reference evidence="2" key="1">
    <citation type="submission" date="2025-08" db="UniProtKB">
        <authorList>
            <consortium name="RefSeq"/>
        </authorList>
    </citation>
    <scope>IDENTIFICATION</scope>
    <source>
        <tissue evidence="2">Gonad</tissue>
    </source>
</reference>
<keyword evidence="1" id="KW-1185">Reference proteome</keyword>